<feature type="compositionally biased region" description="Basic and acidic residues" evidence="1">
    <location>
        <begin position="1"/>
        <end position="12"/>
    </location>
</feature>
<comment type="caution">
    <text evidence="2">The sequence shown here is derived from an EMBL/GenBank/DDBJ whole genome shotgun (WGS) entry which is preliminary data.</text>
</comment>
<evidence type="ECO:0000313" key="2">
    <source>
        <dbReference type="EMBL" id="KER01879.1"/>
    </source>
</evidence>
<proteinExistence type="predicted"/>
<accession>A0A081RT76</accession>
<dbReference type="Pfam" id="PF15656">
    <property type="entry name" value="Tox-HDC"/>
    <property type="match status" value="1"/>
</dbReference>
<feature type="region of interest" description="Disordered" evidence="1">
    <location>
        <begin position="1"/>
        <end position="27"/>
    </location>
</feature>
<dbReference type="EMBL" id="JGVH01000067">
    <property type="protein sequence ID" value="KER01879.1"/>
    <property type="molecule type" value="Genomic_DNA"/>
</dbReference>
<evidence type="ECO:0000256" key="1">
    <source>
        <dbReference type="SAM" id="MobiDB-lite"/>
    </source>
</evidence>
<organism evidence="2 3">
    <name type="scientific">Photorhabdus temperata subsp. temperata Meg1</name>
    <dbReference type="NCBI Taxonomy" id="1393735"/>
    <lineage>
        <taxon>Bacteria</taxon>
        <taxon>Pseudomonadati</taxon>
        <taxon>Pseudomonadota</taxon>
        <taxon>Gammaproteobacteria</taxon>
        <taxon>Enterobacterales</taxon>
        <taxon>Morganellaceae</taxon>
        <taxon>Photorhabdus</taxon>
    </lineage>
</organism>
<dbReference type="PATRIC" id="fig|1393735.3.peg.3610"/>
<dbReference type="Proteomes" id="UP000028002">
    <property type="component" value="Unassembled WGS sequence"/>
</dbReference>
<evidence type="ECO:0000313" key="3">
    <source>
        <dbReference type="Proteomes" id="UP000028002"/>
    </source>
</evidence>
<reference evidence="2 3" key="1">
    <citation type="submission" date="2014-03" db="EMBL/GenBank/DDBJ databases">
        <title>Draft Genome of Photorhabdus temperata Meg1.</title>
        <authorList>
            <person name="Hurst S.G.IV."/>
            <person name="Morris K."/>
            <person name="Thomas K."/>
            <person name="Tisa L.S."/>
        </authorList>
    </citation>
    <scope>NUCLEOTIDE SEQUENCE [LARGE SCALE GENOMIC DNA]</scope>
    <source>
        <strain evidence="2 3">Meg1</strain>
    </source>
</reference>
<dbReference type="InterPro" id="IPR028897">
    <property type="entry name" value="Tox-HDC_dom"/>
</dbReference>
<name>A0A081RT76_PHOTE</name>
<gene>
    <name evidence="2" type="ORF">MEG1DRAFT_03528</name>
</gene>
<protein>
    <submittedName>
        <fullName evidence="2">Toxin with a H, D/N and C signature</fullName>
    </submittedName>
</protein>
<sequence length="245" mass="28307">MFSIFNRKDNHSSKKANSMKYEAAKTDHQGEIPTDSLFNSKFHMTGKNEAVSETDNLCSSNMRGPAFSKQPNIPNEFQHLHDPKISILTKQQLKRRNTSGKNWHSILFNGKEIYGSDTAITAYDLNHPIRMITSNPDYDGKPILILTGSHGDAFGFNWDANTNGVRRKDLREKLFFNEDRDDRKGEYDKSEPIHIKDVRKTTYQEMEEIINSPDYHVILGYCFSRNDQALRFYTNTNPVKSYIDN</sequence>
<dbReference type="AlphaFoldDB" id="A0A081RT76"/>